<feature type="domain" description="DNA polymerase III beta sliding clamp central" evidence="11">
    <location>
        <begin position="129"/>
        <end position="247"/>
    </location>
</feature>
<evidence type="ECO:0000313" key="13">
    <source>
        <dbReference type="EMBL" id="GCE32106.1"/>
    </source>
</evidence>
<organism evidence="13 14">
    <name type="scientific">Dictyobacter alpinus</name>
    <dbReference type="NCBI Taxonomy" id="2014873"/>
    <lineage>
        <taxon>Bacteria</taxon>
        <taxon>Bacillati</taxon>
        <taxon>Chloroflexota</taxon>
        <taxon>Ktedonobacteria</taxon>
        <taxon>Ktedonobacterales</taxon>
        <taxon>Dictyobacteraceae</taxon>
        <taxon>Dictyobacter</taxon>
    </lineage>
</organism>
<proteinExistence type="inferred from homology"/>
<comment type="caution">
    <text evidence="13">The sequence shown here is derived from an EMBL/GenBank/DDBJ whole genome shotgun (WGS) entry which is preliminary data.</text>
</comment>
<evidence type="ECO:0000256" key="7">
    <source>
        <dbReference type="ARBA" id="ARBA00022932"/>
    </source>
</evidence>
<keyword evidence="6 9" id="KW-0235">DNA replication</keyword>
<protein>
    <recommendedName>
        <fullName evidence="9">Beta sliding clamp</fullName>
    </recommendedName>
</protein>
<dbReference type="GO" id="GO:0005737">
    <property type="term" value="C:cytoplasm"/>
    <property type="evidence" value="ECO:0007669"/>
    <property type="project" value="UniProtKB-SubCell"/>
</dbReference>
<keyword evidence="7 9" id="KW-0239">DNA-directed DNA polymerase</keyword>
<keyword evidence="3 9" id="KW-0963">Cytoplasm</keyword>
<evidence type="ECO:0000256" key="1">
    <source>
        <dbReference type="ARBA" id="ARBA00004496"/>
    </source>
</evidence>
<dbReference type="AlphaFoldDB" id="A0A402BLA3"/>
<dbReference type="InterPro" id="IPR001001">
    <property type="entry name" value="DNA_polIII_beta"/>
</dbReference>
<dbReference type="Pfam" id="PF00712">
    <property type="entry name" value="DNA_pol3_beta"/>
    <property type="match status" value="1"/>
</dbReference>
<dbReference type="SMART" id="SM00480">
    <property type="entry name" value="POL3Bc"/>
    <property type="match status" value="1"/>
</dbReference>
<comment type="subunit">
    <text evidence="9">Forms a ring-shaped head-to-tail homodimer around DNA.</text>
</comment>
<dbReference type="InterPro" id="IPR022637">
    <property type="entry name" value="DNA_polIII_beta_cen"/>
</dbReference>
<keyword evidence="8" id="KW-0238">DNA-binding</keyword>
<comment type="subcellular location">
    <subcellularLocation>
        <location evidence="1 9">Cytoplasm</location>
    </subcellularLocation>
</comment>
<comment type="function">
    <text evidence="9">Confers DNA tethering and processivity to DNA polymerases and other proteins. Acts as a clamp, forming a ring around DNA (a reaction catalyzed by the clamp-loading complex) which diffuses in an ATP-independent manner freely and bidirectionally along dsDNA. Initially characterized for its ability to contact the catalytic subunit of DNA polymerase III (Pol III), a complex, multichain enzyme responsible for most of the replicative synthesis in bacteria; Pol III exhibits 3'-5' exonuclease proofreading activity. The beta chain is required for initiation of replication as well as for processivity of DNA replication.</text>
</comment>
<evidence type="ECO:0000256" key="5">
    <source>
        <dbReference type="ARBA" id="ARBA00022695"/>
    </source>
</evidence>
<dbReference type="SUPFAM" id="SSF55979">
    <property type="entry name" value="DNA clamp"/>
    <property type="match status" value="3"/>
</dbReference>
<comment type="similarity">
    <text evidence="2 9">Belongs to the beta sliding clamp family.</text>
</comment>
<dbReference type="GO" id="GO:0003887">
    <property type="term" value="F:DNA-directed DNA polymerase activity"/>
    <property type="evidence" value="ECO:0007669"/>
    <property type="project" value="UniProtKB-UniRule"/>
</dbReference>
<dbReference type="PANTHER" id="PTHR30478">
    <property type="entry name" value="DNA POLYMERASE III SUBUNIT BETA"/>
    <property type="match status" value="1"/>
</dbReference>
<dbReference type="Proteomes" id="UP000287171">
    <property type="component" value="Unassembled WGS sequence"/>
</dbReference>
<dbReference type="InterPro" id="IPR022635">
    <property type="entry name" value="DNA_polIII_beta_C"/>
</dbReference>
<gene>
    <name evidence="13" type="ORF">KDA_75900</name>
</gene>
<dbReference type="EMBL" id="BIFT01000003">
    <property type="protein sequence ID" value="GCE32106.1"/>
    <property type="molecule type" value="Genomic_DNA"/>
</dbReference>
<evidence type="ECO:0000259" key="10">
    <source>
        <dbReference type="Pfam" id="PF00712"/>
    </source>
</evidence>
<dbReference type="RefSeq" id="WP_161982724.1">
    <property type="nucleotide sequence ID" value="NZ_BIFT01000003.1"/>
</dbReference>
<evidence type="ECO:0000259" key="11">
    <source>
        <dbReference type="Pfam" id="PF02767"/>
    </source>
</evidence>
<feature type="domain" description="DNA polymerase III beta sliding clamp N-terminal" evidence="10">
    <location>
        <begin position="1"/>
        <end position="116"/>
    </location>
</feature>
<dbReference type="GO" id="GO:0006271">
    <property type="term" value="P:DNA strand elongation involved in DNA replication"/>
    <property type="evidence" value="ECO:0007669"/>
    <property type="project" value="TreeGrafter"/>
</dbReference>
<sequence>MKVCCKKADIASGLAMVGRATSNRALPILSTIKITTEQNRILLEATNLELGVQCRVDATVEQPGCCALPARLLTDFIAVLPHETITIEVSETHAGTITSELSEAEIIGMDPNEFPRWPQADENELSLHLAAQTIKEMVTDVAFSASTDDDRPAFTGICIQVGRNGEGKITCAAADAYRLAVRSEVLEGDVPEPVELVVPAKTLKEIATLLPTQGMVSLTVTAGKKQILFQTDGVSLTSRLMDAAYPNFWQMVPDNYSTRSVVETRLFAPVIKAAALFAQDASHTLTLKLRPATGKITVSASAEGIGANTSTLTATYSDPVEDFTMLFNVRYIADALAAMSSVPEIALELHNANRPGILRPVGKKDVLYLVMPMQVKRETKSRPATTTATS</sequence>
<dbReference type="InterPro" id="IPR022634">
    <property type="entry name" value="DNA_polIII_beta_N"/>
</dbReference>
<dbReference type="NCBIfam" id="TIGR00663">
    <property type="entry name" value="dnan"/>
    <property type="match status" value="1"/>
</dbReference>
<accession>A0A402BLA3</accession>
<dbReference type="GO" id="GO:0008408">
    <property type="term" value="F:3'-5' exonuclease activity"/>
    <property type="evidence" value="ECO:0007669"/>
    <property type="project" value="InterPro"/>
</dbReference>
<evidence type="ECO:0000259" key="12">
    <source>
        <dbReference type="Pfam" id="PF02768"/>
    </source>
</evidence>
<dbReference type="Gene3D" id="3.10.150.10">
    <property type="entry name" value="DNA Polymerase III, subunit A, domain 2"/>
    <property type="match status" value="1"/>
</dbReference>
<dbReference type="PANTHER" id="PTHR30478:SF0">
    <property type="entry name" value="BETA SLIDING CLAMP"/>
    <property type="match status" value="1"/>
</dbReference>
<dbReference type="Pfam" id="PF02768">
    <property type="entry name" value="DNA_pol3_beta_3"/>
    <property type="match status" value="1"/>
</dbReference>
<feature type="domain" description="DNA polymerase III beta sliding clamp C-terminal" evidence="12">
    <location>
        <begin position="250"/>
        <end position="373"/>
    </location>
</feature>
<evidence type="ECO:0000256" key="8">
    <source>
        <dbReference type="ARBA" id="ARBA00023125"/>
    </source>
</evidence>
<evidence type="ECO:0000256" key="4">
    <source>
        <dbReference type="ARBA" id="ARBA00022679"/>
    </source>
</evidence>
<evidence type="ECO:0000256" key="3">
    <source>
        <dbReference type="ARBA" id="ARBA00022490"/>
    </source>
</evidence>
<dbReference type="Gene3D" id="3.70.10.10">
    <property type="match status" value="1"/>
</dbReference>
<keyword evidence="14" id="KW-1185">Reference proteome</keyword>
<evidence type="ECO:0000256" key="6">
    <source>
        <dbReference type="ARBA" id="ARBA00022705"/>
    </source>
</evidence>
<dbReference type="PIRSF" id="PIRSF000804">
    <property type="entry name" value="DNA_pol_III_b"/>
    <property type="match status" value="1"/>
</dbReference>
<evidence type="ECO:0000313" key="14">
    <source>
        <dbReference type="Proteomes" id="UP000287171"/>
    </source>
</evidence>
<evidence type="ECO:0000256" key="2">
    <source>
        <dbReference type="ARBA" id="ARBA00010752"/>
    </source>
</evidence>
<dbReference type="GO" id="GO:0003677">
    <property type="term" value="F:DNA binding"/>
    <property type="evidence" value="ECO:0007669"/>
    <property type="project" value="UniProtKB-UniRule"/>
</dbReference>
<dbReference type="InterPro" id="IPR046938">
    <property type="entry name" value="DNA_clamp_sf"/>
</dbReference>
<dbReference type="Pfam" id="PF02767">
    <property type="entry name" value="DNA_pol3_beta_2"/>
    <property type="match status" value="1"/>
</dbReference>
<name>A0A402BLA3_9CHLR</name>
<dbReference type="GO" id="GO:0009360">
    <property type="term" value="C:DNA polymerase III complex"/>
    <property type="evidence" value="ECO:0007669"/>
    <property type="project" value="InterPro"/>
</dbReference>
<reference evidence="14" key="1">
    <citation type="submission" date="2018-12" db="EMBL/GenBank/DDBJ databases">
        <title>Tengunoibacter tsumagoiensis gen. nov., sp. nov., Dictyobacter kobayashii sp. nov., D. alpinus sp. nov., and D. joshuensis sp. nov. and description of Dictyobacteraceae fam. nov. within the order Ktedonobacterales isolated from Tengu-no-mugimeshi.</title>
        <authorList>
            <person name="Wang C.M."/>
            <person name="Zheng Y."/>
            <person name="Sakai Y."/>
            <person name="Toyoda A."/>
            <person name="Minakuchi Y."/>
            <person name="Abe K."/>
            <person name="Yokota A."/>
            <person name="Yabe S."/>
        </authorList>
    </citation>
    <scope>NUCLEOTIDE SEQUENCE [LARGE SCALE GENOMIC DNA]</scope>
    <source>
        <strain evidence="14">Uno16</strain>
    </source>
</reference>
<keyword evidence="4 9" id="KW-0808">Transferase</keyword>
<evidence type="ECO:0000256" key="9">
    <source>
        <dbReference type="PIRNR" id="PIRNR000804"/>
    </source>
</evidence>
<dbReference type="CDD" id="cd00140">
    <property type="entry name" value="beta_clamp"/>
    <property type="match status" value="1"/>
</dbReference>
<keyword evidence="5 9" id="KW-0548">Nucleotidyltransferase</keyword>